<comment type="caution">
    <text evidence="2">The sequence shown here is derived from an EMBL/GenBank/DDBJ whole genome shotgun (WGS) entry which is preliminary data.</text>
</comment>
<keyword evidence="1" id="KW-0472">Membrane</keyword>
<proteinExistence type="predicted"/>
<protein>
    <submittedName>
        <fullName evidence="2">Uncharacterized protein</fullName>
    </submittedName>
</protein>
<keyword evidence="1" id="KW-1133">Transmembrane helix</keyword>
<reference evidence="2 3" key="1">
    <citation type="journal article" date="2015" name="Genome Announc.">
        <title>Expanding the biotechnology potential of lactobacilli through comparative genomics of 213 strains and associated genera.</title>
        <authorList>
            <person name="Sun Z."/>
            <person name="Harris H.M."/>
            <person name="McCann A."/>
            <person name="Guo C."/>
            <person name="Argimon S."/>
            <person name="Zhang W."/>
            <person name="Yang X."/>
            <person name="Jeffery I.B."/>
            <person name="Cooney J.C."/>
            <person name="Kagawa T.F."/>
            <person name="Liu W."/>
            <person name="Song Y."/>
            <person name="Salvetti E."/>
            <person name="Wrobel A."/>
            <person name="Rasinkangas P."/>
            <person name="Parkhill J."/>
            <person name="Rea M.C."/>
            <person name="O'Sullivan O."/>
            <person name="Ritari J."/>
            <person name="Douillard F.P."/>
            <person name="Paul Ross R."/>
            <person name="Yang R."/>
            <person name="Briner A.E."/>
            <person name="Felis G.E."/>
            <person name="de Vos W.M."/>
            <person name="Barrangou R."/>
            <person name="Klaenhammer T.R."/>
            <person name="Caufield P.W."/>
            <person name="Cui Y."/>
            <person name="Zhang H."/>
            <person name="O'Toole P.W."/>
        </authorList>
    </citation>
    <scope>NUCLEOTIDE SEQUENCE [LARGE SCALE GENOMIC DNA]</scope>
    <source>
        <strain evidence="2 3">DSM 20178</strain>
    </source>
</reference>
<dbReference type="AlphaFoldDB" id="A0A0R1F183"/>
<dbReference type="Proteomes" id="UP000051984">
    <property type="component" value="Unassembled WGS sequence"/>
</dbReference>
<dbReference type="EMBL" id="AZCT01000004">
    <property type="protein sequence ID" value="KRK12810.1"/>
    <property type="molecule type" value="Genomic_DNA"/>
</dbReference>
<accession>A0A0R1F183</accession>
<sequence>MLLPKEEYLLIKYRVTGFIILVMTILFLGLDLLNSSNKLLALLSALFSLLTVVWFIYYNKKVRKFSNN</sequence>
<organism evidence="2 3">
    <name type="scientific">Lacticaseibacillus zeae DSM 20178 = KCTC 3804</name>
    <dbReference type="NCBI Taxonomy" id="1423816"/>
    <lineage>
        <taxon>Bacteria</taxon>
        <taxon>Bacillati</taxon>
        <taxon>Bacillota</taxon>
        <taxon>Bacilli</taxon>
        <taxon>Lactobacillales</taxon>
        <taxon>Lactobacillaceae</taxon>
        <taxon>Lacticaseibacillus</taxon>
    </lineage>
</organism>
<name>A0A0R1F183_LACZE</name>
<dbReference type="PATRIC" id="fig|1423816.3.peg.2494"/>
<feature type="transmembrane region" description="Helical" evidence="1">
    <location>
        <begin position="12"/>
        <end position="33"/>
    </location>
</feature>
<keyword evidence="1" id="KW-0812">Transmembrane</keyword>
<feature type="transmembrane region" description="Helical" evidence="1">
    <location>
        <begin position="39"/>
        <end position="58"/>
    </location>
</feature>
<evidence type="ECO:0000256" key="1">
    <source>
        <dbReference type="SAM" id="Phobius"/>
    </source>
</evidence>
<gene>
    <name evidence="2" type="ORF">FD51_GL002397</name>
</gene>
<evidence type="ECO:0000313" key="3">
    <source>
        <dbReference type="Proteomes" id="UP000051984"/>
    </source>
</evidence>
<evidence type="ECO:0000313" key="2">
    <source>
        <dbReference type="EMBL" id="KRK12810.1"/>
    </source>
</evidence>